<reference evidence="3 4" key="1">
    <citation type="journal article" date="2003" name="PLoS Biol.">
        <title>The genome sequence of Caenorhabditis briggsae: a platform for comparative genomics.</title>
        <authorList>
            <person name="Stein L.D."/>
            <person name="Bao Z."/>
            <person name="Blasiar D."/>
            <person name="Blumenthal T."/>
            <person name="Brent M.R."/>
            <person name="Chen N."/>
            <person name="Chinwalla A."/>
            <person name="Clarke L."/>
            <person name="Clee C."/>
            <person name="Coghlan A."/>
            <person name="Coulson A."/>
            <person name="D'Eustachio P."/>
            <person name="Fitch D.H."/>
            <person name="Fulton L.A."/>
            <person name="Fulton R.E."/>
            <person name="Griffiths-Jones S."/>
            <person name="Harris T.W."/>
            <person name="Hillier L.W."/>
            <person name="Kamath R."/>
            <person name="Kuwabara P.E."/>
            <person name="Mardis E.R."/>
            <person name="Marra M.A."/>
            <person name="Miner T.L."/>
            <person name="Minx P."/>
            <person name="Mullikin J.C."/>
            <person name="Plumb R.W."/>
            <person name="Rogers J."/>
            <person name="Schein J.E."/>
            <person name="Sohrmann M."/>
            <person name="Spieth J."/>
            <person name="Stajich J.E."/>
            <person name="Wei C."/>
            <person name="Willey D."/>
            <person name="Wilson R.K."/>
            <person name="Durbin R."/>
            <person name="Waterston R.H."/>
        </authorList>
    </citation>
    <scope>NUCLEOTIDE SEQUENCE [LARGE SCALE GENOMIC DNA]</scope>
    <source>
        <strain evidence="3 4">AF16</strain>
    </source>
</reference>
<feature type="compositionally biased region" description="Basic residues" evidence="1">
    <location>
        <begin position="317"/>
        <end position="331"/>
    </location>
</feature>
<dbReference type="PANTHER" id="PTHR32258:SF28">
    <property type="entry name" value="PROTEIN NETWORKED 3A-RELATED"/>
    <property type="match status" value="1"/>
</dbReference>
<keyword evidence="4" id="KW-1185">Reference proteome</keyword>
<dbReference type="RefSeq" id="XP_045093885.1">
    <property type="nucleotide sequence ID" value="XM_045243601.1"/>
</dbReference>
<organism evidence="3 4">
    <name type="scientific">Caenorhabditis briggsae</name>
    <dbReference type="NCBI Taxonomy" id="6238"/>
    <lineage>
        <taxon>Eukaryota</taxon>
        <taxon>Metazoa</taxon>
        <taxon>Ecdysozoa</taxon>
        <taxon>Nematoda</taxon>
        <taxon>Chromadorea</taxon>
        <taxon>Rhabditida</taxon>
        <taxon>Rhabditina</taxon>
        <taxon>Rhabditomorpha</taxon>
        <taxon>Rhabditoidea</taxon>
        <taxon>Rhabditidae</taxon>
        <taxon>Peloderinae</taxon>
        <taxon>Caenorhabditis</taxon>
    </lineage>
</organism>
<protein>
    <submittedName>
        <fullName evidence="3">Protein CBG09100</fullName>
    </submittedName>
</protein>
<dbReference type="GeneID" id="8583227"/>
<dbReference type="Proteomes" id="UP000008549">
    <property type="component" value="Unassembled WGS sequence"/>
</dbReference>
<dbReference type="eggNOG" id="ENOG502QSSK">
    <property type="taxonomic scope" value="Eukaryota"/>
</dbReference>
<evidence type="ECO:0000256" key="2">
    <source>
        <dbReference type="SAM" id="Phobius"/>
    </source>
</evidence>
<evidence type="ECO:0000313" key="4">
    <source>
        <dbReference type="Proteomes" id="UP000008549"/>
    </source>
</evidence>
<feature type="compositionally biased region" description="Low complexity" evidence="1">
    <location>
        <begin position="332"/>
        <end position="347"/>
    </location>
</feature>
<dbReference type="KEGG" id="cbr:CBG_09100"/>
<feature type="region of interest" description="Disordered" evidence="1">
    <location>
        <begin position="317"/>
        <end position="357"/>
    </location>
</feature>
<dbReference type="InterPro" id="IPR051861">
    <property type="entry name" value="NET_actin-binding_domain"/>
</dbReference>
<feature type="region of interest" description="Disordered" evidence="1">
    <location>
        <begin position="374"/>
        <end position="395"/>
    </location>
</feature>
<dbReference type="CTD" id="8583227"/>
<feature type="region of interest" description="Disordered" evidence="1">
    <location>
        <begin position="756"/>
        <end position="795"/>
    </location>
</feature>
<dbReference type="InParanoid" id="A8X7T0"/>
<dbReference type="FunCoup" id="A8X7T0">
    <property type="interactions" value="82"/>
</dbReference>
<name>A8X7T0_CAEBR</name>
<evidence type="ECO:0000256" key="1">
    <source>
        <dbReference type="SAM" id="MobiDB-lite"/>
    </source>
</evidence>
<dbReference type="OMA" id="RWQGNRE"/>
<reference evidence="3 4" key="2">
    <citation type="journal article" date="2011" name="PLoS Genet.">
        <title>Caenorhabditis briggsae recombinant inbred line genotypes reveal inter-strain incompatibility and the evolution of recombination.</title>
        <authorList>
            <person name="Ross J.A."/>
            <person name="Koboldt D.C."/>
            <person name="Staisch J.E."/>
            <person name="Chamberlin H.M."/>
            <person name="Gupta B.P."/>
            <person name="Miller R.D."/>
            <person name="Baird S.E."/>
            <person name="Haag E.S."/>
        </authorList>
    </citation>
    <scope>NUCLEOTIDE SEQUENCE [LARGE SCALE GENOMIC DNA]</scope>
    <source>
        <strain evidence="3 4">AF16</strain>
    </source>
</reference>
<keyword evidence="2" id="KW-0812">Transmembrane</keyword>
<feature type="region of interest" description="Disordered" evidence="1">
    <location>
        <begin position="673"/>
        <end position="711"/>
    </location>
</feature>
<dbReference type="HOGENOM" id="CLU_305288_0_0_1"/>
<dbReference type="EMBL" id="HE601284">
    <property type="protein sequence ID" value="CAP28691.2"/>
    <property type="molecule type" value="Genomic_DNA"/>
</dbReference>
<keyword evidence="2" id="KW-0472">Membrane</keyword>
<accession>A8X7T0</accession>
<gene>
    <name evidence="3 5" type="ORF">CBG09100</name>
    <name evidence="3" type="ORF">CBG_09100</name>
</gene>
<dbReference type="Pfam" id="PF17380">
    <property type="entry name" value="DUF5401"/>
    <property type="match status" value="1"/>
</dbReference>
<feature type="transmembrane region" description="Helical" evidence="2">
    <location>
        <begin position="108"/>
        <end position="130"/>
    </location>
</feature>
<sequence length="1182" mass="138781">MPLSDSMEVIRNDHRRKREESETFLPVLTCSLSYLLLFLPRGDESKPAHFLLRHFAPKRLFPNRGEDRLTARREKKKVMSFVCLLIYQSVTPSLDIQSPKSVRFHFSYTDFFSFFLFGFACFLLSLPYLISRFVLLPDVHGSKSKLFNKKKLKCFNRKSVEAAKEPRNDAMLLPVHFTILSVSKRKKLKSENHIQKPRFPAITDVIFTSERCNRVTYGLRTVNGDPTRYKQCGPSGRVWIVPCAPQMTFDPEDRVCKERLDSRTAHKPMRKYETPPKTIITTPAPIPSSYPVSAEVTPASAPVAAPEEFVFSTIRPKSRKPKARTRGKLRKTTTVMSTTPSTTPMSMEIQKSSGEDEMTTTPRIVIFASKKNSLGGNKSEEMRNQNQSVQRGRGVSAAFTRPGRIRTTTPMPVTHATRFVPGIQKITVAPKENQGMPHTLAPYEKTERRGESFETGESMTTMTPEYTVRYNGQTMTENEFLNQLLHIVQHQKSVSERQQQDKFERMEQERIRQEKEEKLREMERRRQLAEAEKARQAEIDRVSWGVFATGGNLNYFQQAAIYAEQERMAMERERELERIQQEERKREMERIRQEEIAMEISRMRELERLQMERQQKNERVRQELEAARKQKILEEERQRKIKEQMREMEKIRKEQEEAREIEMRRLEEERAREMERVREEEMERQQQIERLRQQEEERKRKKLEMEKEERKKALIEEERKRKVLEKELEERRQAILEEERKRKILEKEMEERQTAIYEEQQRRKAEEERRKQKEMEERKQIQEQMRKVSEERSRLEAMERERELMRQIIENENKQQEFEATTQITTIKPIYRPNISEYQPPDVESHMIRFTTQSPEWATPSPATWNPSWNTVTAEEETPEVSLVMRSQCQINGECELKYDADSFCAHPGTPSMYLQCAPLYGRLGRWTERHCPDTLIFIVSIGRCEKGEESRKPYDPDNRVVIPRLPSETSFVEWKGNRVIDHHIPSPISPPRVYPPVPEPHQPQIYNTIDEFPKDLLPKLPEVSPADTYAQQYQNHIHGSVISGGYPRPAAPNPTVSPVPIIPSSYQITRVPNVQVMNQVPSNSIKSEIDLSHIHPLFPRVQPDFLSRILPSLNLKMHDEHRETQSLGSVVKPVLKKIALNQTEQFLDRLLADQVQDEKVRKEIIDRLKSSNIDELKKLVA</sequence>
<evidence type="ECO:0000313" key="5">
    <source>
        <dbReference type="WormBase" id="CBG09100"/>
    </source>
</evidence>
<keyword evidence="2" id="KW-1133">Transmembrane helix</keyword>
<dbReference type="AlphaFoldDB" id="A8X7T0"/>
<proteinExistence type="predicted"/>
<evidence type="ECO:0000313" key="3">
    <source>
        <dbReference type="EMBL" id="CAP28691.2"/>
    </source>
</evidence>
<dbReference type="PANTHER" id="PTHR32258">
    <property type="entry name" value="PROTEIN NETWORKED 4A"/>
    <property type="match status" value="1"/>
</dbReference>
<dbReference type="STRING" id="6238.A8X7T0"/>
<dbReference type="WormBase" id="CBG09100">
    <property type="protein sequence ID" value="CBP40907"/>
    <property type="gene ID" value="WBGene00030762"/>
</dbReference>